<organism evidence="1 2">
    <name type="scientific">Sphingomonas glacialis</name>
    <dbReference type="NCBI Taxonomy" id="658225"/>
    <lineage>
        <taxon>Bacteria</taxon>
        <taxon>Pseudomonadati</taxon>
        <taxon>Pseudomonadota</taxon>
        <taxon>Alphaproteobacteria</taxon>
        <taxon>Sphingomonadales</taxon>
        <taxon>Sphingomonadaceae</taxon>
        <taxon>Sphingomonas</taxon>
    </lineage>
</organism>
<reference evidence="2" key="1">
    <citation type="journal article" date="2019" name="Int. J. Syst. Evol. Microbiol.">
        <title>The Global Catalogue of Microorganisms (GCM) 10K type strain sequencing project: providing services to taxonomists for standard genome sequencing and annotation.</title>
        <authorList>
            <consortium name="The Broad Institute Genomics Platform"/>
            <consortium name="The Broad Institute Genome Sequencing Center for Infectious Disease"/>
            <person name="Wu L."/>
            <person name="Ma J."/>
        </authorList>
    </citation>
    <scope>NUCLEOTIDE SEQUENCE [LARGE SCALE GENOMIC DNA]</scope>
    <source>
        <strain evidence="2">CGMCC 1.8957</strain>
    </source>
</reference>
<keyword evidence="2" id="KW-1185">Reference proteome</keyword>
<accession>A0ABQ3LCJ6</accession>
<dbReference type="Proteomes" id="UP000652430">
    <property type="component" value="Unassembled WGS sequence"/>
</dbReference>
<evidence type="ECO:0000313" key="1">
    <source>
        <dbReference type="EMBL" id="GHH11878.1"/>
    </source>
</evidence>
<name>A0ABQ3LCJ6_9SPHN</name>
<sequence length="206" mass="21658">MCLPVLIVLYLGGYATMDMISSTRKVTTATRSLVDLVSRTMSPAIIYNKPQDASATSYLSASAVALAPYALNNATEQISLLRICDATHAYVVWTQAQTQTVDGSAVSAVTSTHTAGTLPANQTQSAANVISIPSSMVTAPMVPVSPDGSNVCTNFAPGTSTKTQVGTAGGWLFVGTVNYRYTPGVSVLSLPTMMLTDTIYMSPRLY</sequence>
<proteinExistence type="predicted"/>
<evidence type="ECO:0000313" key="2">
    <source>
        <dbReference type="Proteomes" id="UP000652430"/>
    </source>
</evidence>
<gene>
    <name evidence="1" type="ORF">GCM10008023_11440</name>
</gene>
<comment type="caution">
    <text evidence="1">The sequence shown here is derived from an EMBL/GenBank/DDBJ whole genome shotgun (WGS) entry which is preliminary data.</text>
</comment>
<protein>
    <recommendedName>
        <fullName evidence="3">Pilus assembly protein</fullName>
    </recommendedName>
</protein>
<dbReference type="EMBL" id="BNAQ01000001">
    <property type="protein sequence ID" value="GHH11878.1"/>
    <property type="molecule type" value="Genomic_DNA"/>
</dbReference>
<evidence type="ECO:0008006" key="3">
    <source>
        <dbReference type="Google" id="ProtNLM"/>
    </source>
</evidence>